<name>A0A2P5HNF8_DIAHE</name>
<protein>
    <submittedName>
        <fullName evidence="1">Uncharacterized protein</fullName>
    </submittedName>
</protein>
<dbReference type="AlphaFoldDB" id="A0A2P5HNF8"/>
<proteinExistence type="predicted"/>
<dbReference type="InParanoid" id="A0A2P5HNF8"/>
<dbReference type="Proteomes" id="UP000094444">
    <property type="component" value="Unassembled WGS sequence"/>
</dbReference>
<dbReference type="EMBL" id="MAVT02001168">
    <property type="protein sequence ID" value="POS71789.1"/>
    <property type="molecule type" value="Genomic_DNA"/>
</dbReference>
<accession>A0A2P5HNF8</accession>
<keyword evidence="2" id="KW-1185">Reference proteome</keyword>
<evidence type="ECO:0000313" key="1">
    <source>
        <dbReference type="EMBL" id="POS71789.1"/>
    </source>
</evidence>
<reference evidence="1" key="1">
    <citation type="submission" date="2017-09" db="EMBL/GenBank/DDBJ databases">
        <title>Polyketide synthases of a Diaporthe helianthi virulent isolate.</title>
        <authorList>
            <person name="Baroncelli R."/>
        </authorList>
    </citation>
    <scope>NUCLEOTIDE SEQUENCE [LARGE SCALE GENOMIC DNA]</scope>
    <source>
        <strain evidence="1">7/96</strain>
    </source>
</reference>
<gene>
    <name evidence="1" type="ORF">DHEL01_v209821</name>
</gene>
<dbReference type="OrthoDB" id="655030at2759"/>
<sequence length="160" mass="18276">MLEAYLPSHDSYQGPRSSWGSQRDLMKYGPNGECLHTLQHEKISKLCLLALSKEPTAKLFFNYKLSFEHVLWKEKSRLAEQGRTMLLRVKRQRRSAGIISYEDALWCDLIFPPTKDGDYPLNSKSLQDGLFDTVSFANAGSLSVYYYCMKGPYAFGLSTD</sequence>
<organism evidence="1 2">
    <name type="scientific">Diaporthe helianthi</name>
    <dbReference type="NCBI Taxonomy" id="158607"/>
    <lineage>
        <taxon>Eukaryota</taxon>
        <taxon>Fungi</taxon>
        <taxon>Dikarya</taxon>
        <taxon>Ascomycota</taxon>
        <taxon>Pezizomycotina</taxon>
        <taxon>Sordariomycetes</taxon>
        <taxon>Sordariomycetidae</taxon>
        <taxon>Diaporthales</taxon>
        <taxon>Diaporthaceae</taxon>
        <taxon>Diaporthe</taxon>
    </lineage>
</organism>
<comment type="caution">
    <text evidence="1">The sequence shown here is derived from an EMBL/GenBank/DDBJ whole genome shotgun (WGS) entry which is preliminary data.</text>
</comment>
<evidence type="ECO:0000313" key="2">
    <source>
        <dbReference type="Proteomes" id="UP000094444"/>
    </source>
</evidence>